<organism evidence="1 2">
    <name type="scientific">Allacma fusca</name>
    <dbReference type="NCBI Taxonomy" id="39272"/>
    <lineage>
        <taxon>Eukaryota</taxon>
        <taxon>Metazoa</taxon>
        <taxon>Ecdysozoa</taxon>
        <taxon>Arthropoda</taxon>
        <taxon>Hexapoda</taxon>
        <taxon>Collembola</taxon>
        <taxon>Symphypleona</taxon>
        <taxon>Sminthuridae</taxon>
        <taxon>Allacma</taxon>
    </lineage>
</organism>
<evidence type="ECO:0000313" key="1">
    <source>
        <dbReference type="EMBL" id="CAG7706396.1"/>
    </source>
</evidence>
<protein>
    <submittedName>
        <fullName evidence="1">Uncharacterized protein</fullName>
    </submittedName>
</protein>
<proteinExistence type="predicted"/>
<sequence length="20" mass="2197">AFWADKITSVNNPTSNFGLD</sequence>
<feature type="non-terminal residue" evidence="1">
    <location>
        <position position="20"/>
    </location>
</feature>
<evidence type="ECO:0000313" key="2">
    <source>
        <dbReference type="Proteomes" id="UP000708208"/>
    </source>
</evidence>
<gene>
    <name evidence="1" type="ORF">AFUS01_LOCUS4669</name>
</gene>
<dbReference type="EMBL" id="CAJVCH010029262">
    <property type="protein sequence ID" value="CAG7706396.1"/>
    <property type="molecule type" value="Genomic_DNA"/>
</dbReference>
<comment type="caution">
    <text evidence="1">The sequence shown here is derived from an EMBL/GenBank/DDBJ whole genome shotgun (WGS) entry which is preliminary data.</text>
</comment>
<reference evidence="1" key="1">
    <citation type="submission" date="2021-06" db="EMBL/GenBank/DDBJ databases">
        <authorList>
            <person name="Hodson N. C."/>
            <person name="Mongue J. A."/>
            <person name="Jaron S. K."/>
        </authorList>
    </citation>
    <scope>NUCLEOTIDE SEQUENCE</scope>
</reference>
<keyword evidence="2" id="KW-1185">Reference proteome</keyword>
<name>A0A8J2JVF5_9HEXA</name>
<dbReference type="Proteomes" id="UP000708208">
    <property type="component" value="Unassembled WGS sequence"/>
</dbReference>
<accession>A0A8J2JVF5</accession>
<dbReference type="AlphaFoldDB" id="A0A8J2JVF5"/>